<name>A0A8J2ZI00_9RHOB</name>
<dbReference type="AlphaFoldDB" id="A0A8J2ZI00"/>
<dbReference type="Pfam" id="PF12686">
    <property type="entry name" value="DUF3800"/>
    <property type="match status" value="1"/>
</dbReference>
<proteinExistence type="predicted"/>
<accession>A0A8J2ZI00</accession>
<keyword evidence="2" id="KW-1185">Reference proteome</keyword>
<dbReference type="Proteomes" id="UP000617145">
    <property type="component" value="Unassembled WGS sequence"/>
</dbReference>
<dbReference type="RefSeq" id="WP_188789105.1">
    <property type="nucleotide sequence ID" value="NZ_BMJV01000001.1"/>
</dbReference>
<dbReference type="InterPro" id="IPR024524">
    <property type="entry name" value="DUF3800"/>
</dbReference>
<dbReference type="EMBL" id="BMJV01000001">
    <property type="protein sequence ID" value="GGG65516.1"/>
    <property type="molecule type" value="Genomic_DNA"/>
</dbReference>
<reference evidence="1" key="2">
    <citation type="submission" date="2020-09" db="EMBL/GenBank/DDBJ databases">
        <authorList>
            <person name="Sun Q."/>
            <person name="Zhou Y."/>
        </authorList>
    </citation>
    <scope>NUCLEOTIDE SEQUENCE</scope>
    <source>
        <strain evidence="1">CGMCC 1.15762</strain>
    </source>
</reference>
<protein>
    <recommendedName>
        <fullName evidence="3">DUF3800 domain-containing protein</fullName>
    </recommendedName>
</protein>
<gene>
    <name evidence="1" type="primary">rflA</name>
    <name evidence="1" type="ORF">GCM10011415_10400</name>
</gene>
<reference evidence="1" key="1">
    <citation type="journal article" date="2014" name="Int. J. Syst. Evol. Microbiol.">
        <title>Complete genome sequence of Corynebacterium casei LMG S-19264T (=DSM 44701T), isolated from a smear-ripened cheese.</title>
        <authorList>
            <consortium name="US DOE Joint Genome Institute (JGI-PGF)"/>
            <person name="Walter F."/>
            <person name="Albersmeier A."/>
            <person name="Kalinowski J."/>
            <person name="Ruckert C."/>
        </authorList>
    </citation>
    <scope>NUCLEOTIDE SEQUENCE</scope>
    <source>
        <strain evidence="1">CGMCC 1.15762</strain>
    </source>
</reference>
<evidence type="ECO:0000313" key="2">
    <source>
        <dbReference type="Proteomes" id="UP000617145"/>
    </source>
</evidence>
<comment type="caution">
    <text evidence="1">The sequence shown here is derived from an EMBL/GenBank/DDBJ whole genome shotgun (WGS) entry which is preliminary data.</text>
</comment>
<organism evidence="1 2">
    <name type="scientific">Salipiger pallidus</name>
    <dbReference type="NCBI Taxonomy" id="1775170"/>
    <lineage>
        <taxon>Bacteria</taxon>
        <taxon>Pseudomonadati</taxon>
        <taxon>Pseudomonadota</taxon>
        <taxon>Alphaproteobacteria</taxon>
        <taxon>Rhodobacterales</taxon>
        <taxon>Roseobacteraceae</taxon>
        <taxon>Salipiger</taxon>
    </lineage>
</organism>
<sequence>MQFEVYCDEAFPDLFTSGHPKAQFLMIGSLWLPADLRDDAKAKIKTLRERHNAWGEIKWSKVSPSKLGFYLDLVELFFGYGDDLRFRCIAVDREQVNLALHEGDHELGFYKFYYQVLHHWILDFNSYSIFCDTKSNRERDRLHELGRVLGNANLSASIESVQALPSKQVVLIQMADLLLGAASSRMNDTLREGSAKEHLVQALERRLGHKLRPTVRNARKFNIFKINLGGGW</sequence>
<evidence type="ECO:0008006" key="3">
    <source>
        <dbReference type="Google" id="ProtNLM"/>
    </source>
</evidence>
<evidence type="ECO:0000313" key="1">
    <source>
        <dbReference type="EMBL" id="GGG65516.1"/>
    </source>
</evidence>